<dbReference type="PANTHER" id="PTHR30273">
    <property type="entry name" value="PERIPLASMIC SIGNAL SENSOR AND SIGMA FACTOR ACTIVATOR FECR-RELATED"/>
    <property type="match status" value="1"/>
</dbReference>
<dbReference type="Pfam" id="PF04773">
    <property type="entry name" value="FecR"/>
    <property type="match status" value="1"/>
</dbReference>
<dbReference type="InterPro" id="IPR006860">
    <property type="entry name" value="FecR"/>
</dbReference>
<dbReference type="Gene3D" id="1.10.10.1320">
    <property type="entry name" value="Anti-sigma factor, zinc-finger domain"/>
    <property type="match status" value="1"/>
</dbReference>
<protein>
    <submittedName>
        <fullName evidence="4">VgrG protein</fullName>
    </submittedName>
</protein>
<gene>
    <name evidence="4" type="ORF">FJV41_11095</name>
</gene>
<sequence length="610" mass="65576">MAHPEARALWALAANELSAEETASTRTHLSSCATCTAEWEQVRASRAVLHEARSVEPQVNWDAVGAKLRAEAAARLEAKSWRSRWPWSTATARRSGSEEHARQEGKSTATLSPVRTVSARRADKSFRPTWPWALALAGTCAVVFALWMGRPTGPSVSPRPPEVVLAEQAAPPPEATVAMGTPTSPAEQDSTRAESTTGAVMRERGGAERELRAGMRLRSGAAVKTPARASAMLRLPDASRVRLSSDSEVELSRAEASDVHLTVRQGRVSVKASHAERRGFLVDVAGLRVSVVGTVFTVERTALGASVAVSEGRVRVELQGQPARMVGAGERVELSEQGGALKQEPLSEPDRDALDSMDLPTESSTQEPGPTVPTGASTPEAAPSVVPAVAHAPQTPSTVKPALATEPSHKVERKSKVVAASMKSRQEKAPLPPEASEVKEKSPVEPTSPPPTAVAASTPPPAPTPRNPADPTQEFAPYPAPSVTEKLPPAQLATKASEPKPPVQVAERPQPKKKEGLIPMSLLSKDADERFLGYARIQMGPRTCENFLAGLEEIADKSPRTDHREQARYLRARCFEERLQGQDAKMEYRQYLNDFPRGRYAREAGTALLP</sequence>
<dbReference type="RefSeq" id="WP_141642418.1">
    <property type="nucleotide sequence ID" value="NZ_VIFM01000033.1"/>
</dbReference>
<dbReference type="EMBL" id="VIFM01000033">
    <property type="protein sequence ID" value="TQF15905.1"/>
    <property type="molecule type" value="Genomic_DNA"/>
</dbReference>
<evidence type="ECO:0000259" key="3">
    <source>
        <dbReference type="Pfam" id="PF04773"/>
    </source>
</evidence>
<dbReference type="PANTHER" id="PTHR30273:SF2">
    <property type="entry name" value="PROTEIN FECR"/>
    <property type="match status" value="1"/>
</dbReference>
<comment type="caution">
    <text evidence="4">The sequence shown here is derived from an EMBL/GenBank/DDBJ whole genome shotgun (WGS) entry which is preliminary data.</text>
</comment>
<accession>A0A540X3U0</accession>
<feature type="region of interest" description="Disordered" evidence="1">
    <location>
        <begin position="87"/>
        <end position="110"/>
    </location>
</feature>
<keyword evidence="2" id="KW-1133">Transmembrane helix</keyword>
<dbReference type="OrthoDB" id="5508569at2"/>
<dbReference type="InterPro" id="IPR041916">
    <property type="entry name" value="Anti_sigma_zinc_sf"/>
</dbReference>
<proteinExistence type="predicted"/>
<feature type="compositionally biased region" description="Polar residues" evidence="1">
    <location>
        <begin position="181"/>
        <end position="198"/>
    </location>
</feature>
<dbReference type="Gene3D" id="2.60.120.1440">
    <property type="match status" value="1"/>
</dbReference>
<dbReference type="GO" id="GO:0016989">
    <property type="term" value="F:sigma factor antagonist activity"/>
    <property type="evidence" value="ECO:0007669"/>
    <property type="project" value="TreeGrafter"/>
</dbReference>
<feature type="compositionally biased region" description="Basic and acidic residues" evidence="1">
    <location>
        <begin position="95"/>
        <end position="105"/>
    </location>
</feature>
<feature type="compositionally biased region" description="Low complexity" evidence="1">
    <location>
        <begin position="376"/>
        <end position="393"/>
    </location>
</feature>
<reference evidence="4 5" key="1">
    <citation type="submission" date="2019-06" db="EMBL/GenBank/DDBJ databases">
        <authorList>
            <person name="Livingstone P."/>
            <person name="Whitworth D."/>
        </authorList>
    </citation>
    <scope>NUCLEOTIDE SEQUENCE [LARGE SCALE GENOMIC DNA]</scope>
    <source>
        <strain evidence="4 5">AM401</strain>
    </source>
</reference>
<evidence type="ECO:0000313" key="4">
    <source>
        <dbReference type="EMBL" id="TQF15905.1"/>
    </source>
</evidence>
<evidence type="ECO:0000313" key="5">
    <source>
        <dbReference type="Proteomes" id="UP000315369"/>
    </source>
</evidence>
<dbReference type="InterPro" id="IPR012373">
    <property type="entry name" value="Ferrdict_sens_TM"/>
</dbReference>
<feature type="region of interest" description="Disordered" evidence="1">
    <location>
        <begin position="174"/>
        <end position="206"/>
    </location>
</feature>
<dbReference type="Proteomes" id="UP000315369">
    <property type="component" value="Unassembled WGS sequence"/>
</dbReference>
<dbReference type="InterPro" id="IPR011990">
    <property type="entry name" value="TPR-like_helical_dom_sf"/>
</dbReference>
<keyword evidence="5" id="KW-1185">Reference proteome</keyword>
<name>A0A540X3U0_9BACT</name>
<feature type="domain" description="FecR protein" evidence="3">
    <location>
        <begin position="223"/>
        <end position="315"/>
    </location>
</feature>
<evidence type="ECO:0000256" key="2">
    <source>
        <dbReference type="SAM" id="Phobius"/>
    </source>
</evidence>
<dbReference type="AlphaFoldDB" id="A0A540X3U0"/>
<feature type="region of interest" description="Disordered" evidence="1">
    <location>
        <begin position="332"/>
        <end position="519"/>
    </location>
</feature>
<organism evidence="4 5">
    <name type="scientific">Myxococcus llanfairpwllgwyngyllgogerychwyrndrobwllllantysiliogogogochensis</name>
    <dbReference type="NCBI Taxonomy" id="2590453"/>
    <lineage>
        <taxon>Bacteria</taxon>
        <taxon>Pseudomonadati</taxon>
        <taxon>Myxococcota</taxon>
        <taxon>Myxococcia</taxon>
        <taxon>Myxococcales</taxon>
        <taxon>Cystobacterineae</taxon>
        <taxon>Myxococcaceae</taxon>
        <taxon>Myxococcus</taxon>
    </lineage>
</organism>
<keyword evidence="2" id="KW-0472">Membrane</keyword>
<feature type="transmembrane region" description="Helical" evidence="2">
    <location>
        <begin position="130"/>
        <end position="149"/>
    </location>
</feature>
<feature type="compositionally biased region" description="Pro residues" evidence="1">
    <location>
        <begin position="446"/>
        <end position="468"/>
    </location>
</feature>
<evidence type="ECO:0000256" key="1">
    <source>
        <dbReference type="SAM" id="MobiDB-lite"/>
    </source>
</evidence>
<dbReference type="Gene3D" id="1.25.40.10">
    <property type="entry name" value="Tetratricopeptide repeat domain"/>
    <property type="match status" value="1"/>
</dbReference>
<keyword evidence="2" id="KW-0812">Transmembrane</keyword>